<keyword evidence="3" id="KW-0687">Ribonucleoprotein</keyword>
<evidence type="ECO:0000256" key="1">
    <source>
        <dbReference type="ARBA" id="ARBA00007926"/>
    </source>
</evidence>
<name>A0A8D1PTS3_PIG</name>
<evidence type="ECO:0000313" key="7">
    <source>
        <dbReference type="Ensembl" id="ENSSSCP00055009382.1"/>
    </source>
</evidence>
<feature type="domain" description="Ribosomal eL28/Mak16" evidence="6">
    <location>
        <begin position="13"/>
        <end position="71"/>
    </location>
</feature>
<dbReference type="Ensembl" id="ENSSSCT00055011868.1">
    <property type="protein sequence ID" value="ENSSSCP00055009382.1"/>
    <property type="gene ID" value="ENSSSCG00055006118.1"/>
</dbReference>
<dbReference type="PANTHER" id="PTHR10544">
    <property type="entry name" value="60S RIBOSOMAL PROTEIN L28"/>
    <property type="match status" value="1"/>
</dbReference>
<organism evidence="7 8">
    <name type="scientific">Sus scrofa</name>
    <name type="common">Pig</name>
    <dbReference type="NCBI Taxonomy" id="9823"/>
    <lineage>
        <taxon>Eukaryota</taxon>
        <taxon>Metazoa</taxon>
        <taxon>Chordata</taxon>
        <taxon>Craniata</taxon>
        <taxon>Vertebrata</taxon>
        <taxon>Euteleostomi</taxon>
        <taxon>Mammalia</taxon>
        <taxon>Eutheria</taxon>
        <taxon>Laurasiatheria</taxon>
        <taxon>Artiodactyla</taxon>
        <taxon>Suina</taxon>
        <taxon>Suidae</taxon>
        <taxon>Sus</taxon>
    </lineage>
</organism>
<dbReference type="GO" id="GO:0005840">
    <property type="term" value="C:ribosome"/>
    <property type="evidence" value="ECO:0007669"/>
    <property type="project" value="UniProtKB-KW"/>
</dbReference>
<dbReference type="AlphaFoldDB" id="A0A8D1PTS3"/>
<evidence type="ECO:0000256" key="5">
    <source>
        <dbReference type="ARBA" id="ARBA00035330"/>
    </source>
</evidence>
<comment type="similarity">
    <text evidence="1">Belongs to the eukaryotic ribosomal protein eL28 family.</text>
</comment>
<dbReference type="InterPro" id="IPR002672">
    <property type="entry name" value="Ribosomal_eL28"/>
</dbReference>
<keyword evidence="2" id="KW-0689">Ribosomal protein</keyword>
<evidence type="ECO:0000256" key="4">
    <source>
        <dbReference type="ARBA" id="ARBA00035223"/>
    </source>
</evidence>
<dbReference type="GO" id="GO:0003735">
    <property type="term" value="F:structural constituent of ribosome"/>
    <property type="evidence" value="ECO:0007669"/>
    <property type="project" value="InterPro"/>
</dbReference>
<evidence type="ECO:0000259" key="6">
    <source>
        <dbReference type="Pfam" id="PF01778"/>
    </source>
</evidence>
<dbReference type="Gene3D" id="3.30.390.110">
    <property type="match status" value="1"/>
</dbReference>
<dbReference type="Pfam" id="PF01778">
    <property type="entry name" value="Ribosomal_L28e"/>
    <property type="match status" value="1"/>
</dbReference>
<accession>A0A8D1PTS3</accession>
<dbReference type="GO" id="GO:0006412">
    <property type="term" value="P:translation"/>
    <property type="evidence" value="ECO:0007669"/>
    <property type="project" value="InterPro"/>
</dbReference>
<dbReference type="GO" id="GO:1990904">
    <property type="term" value="C:ribonucleoprotein complex"/>
    <property type="evidence" value="ECO:0007669"/>
    <property type="project" value="UniProtKB-KW"/>
</dbReference>
<proteinExistence type="inferred from homology"/>
<sequence>MSAHLQRLVVQLAVRNGSSFLIKRNEQMYSTKPNNLKARDSFRGNKLIRHKTVGVEPEVDSKGVVVVMKRGLKLWKITSSQVMLVLLINGHSEYQIQAFYIKSSWEANVISLTHMHSHHVIVGEKLLFNLLLKVSAVLRSREWDKEAKLESLAPIPTHPIILFSSLQN</sequence>
<evidence type="ECO:0000256" key="3">
    <source>
        <dbReference type="ARBA" id="ARBA00023274"/>
    </source>
</evidence>
<evidence type="ECO:0000256" key="2">
    <source>
        <dbReference type="ARBA" id="ARBA00022980"/>
    </source>
</evidence>
<dbReference type="Proteomes" id="UP000694724">
    <property type="component" value="Unplaced"/>
</dbReference>
<dbReference type="InterPro" id="IPR029004">
    <property type="entry name" value="Ribosomal_eL28/Mak16"/>
</dbReference>
<evidence type="ECO:0000313" key="8">
    <source>
        <dbReference type="Proteomes" id="UP000694724"/>
    </source>
</evidence>
<protein>
    <recommendedName>
        <fullName evidence="4">Large ribosomal subunit protein eL28</fullName>
    </recommendedName>
    <alternativeName>
        <fullName evidence="5">60S ribosomal protein L28</fullName>
    </alternativeName>
</protein>
<reference evidence="7" key="1">
    <citation type="submission" date="2025-08" db="UniProtKB">
        <authorList>
            <consortium name="Ensembl"/>
        </authorList>
    </citation>
    <scope>IDENTIFICATION</scope>
</reference>